<dbReference type="GO" id="GO:0000070">
    <property type="term" value="P:mitotic sister chromatid segregation"/>
    <property type="evidence" value="ECO:0007669"/>
    <property type="project" value="TreeGrafter"/>
</dbReference>
<protein>
    <submittedName>
        <fullName evidence="3">Uncharacterized LOC114458010</fullName>
    </submittedName>
</protein>
<dbReference type="RefSeq" id="XP_028296042.1">
    <property type="nucleotide sequence ID" value="XM_028440241.1"/>
</dbReference>
<dbReference type="GO" id="GO:0072686">
    <property type="term" value="C:mitotic spindle"/>
    <property type="evidence" value="ECO:0007669"/>
    <property type="project" value="TreeGrafter"/>
</dbReference>
<evidence type="ECO:0000313" key="3">
    <source>
        <dbReference type="Ensembl" id="ENSGWIP00000039690.1"/>
    </source>
</evidence>
<dbReference type="CTD" id="90417"/>
<dbReference type="GO" id="GO:0000776">
    <property type="term" value="C:kinetochore"/>
    <property type="evidence" value="ECO:0007669"/>
    <property type="project" value="InterPro"/>
</dbReference>
<reference evidence="3" key="3">
    <citation type="submission" date="2025-09" db="UniProtKB">
        <authorList>
            <consortium name="Ensembl"/>
        </authorList>
    </citation>
    <scope>IDENTIFICATION</scope>
</reference>
<dbReference type="GeneID" id="114458010"/>
<dbReference type="Proteomes" id="UP000694680">
    <property type="component" value="Chromosome 24"/>
</dbReference>
<gene>
    <name evidence="3" type="primary">knstrn</name>
</gene>
<proteinExistence type="predicted"/>
<keyword evidence="1" id="KW-0175">Coiled coil</keyword>
<evidence type="ECO:0000256" key="2">
    <source>
        <dbReference type="SAM" id="MobiDB-lite"/>
    </source>
</evidence>
<sequence length="209" mass="23599">MATKIPRGVHLASEAKKGDHKHESKDSAAAGGHKPLKENLTRKNIVHKGISTRYGQQAELKERNENLVSANEQLKLNVSEMQNKVVEMELQLNQLKMKNVEIEKNLKDSHAVLVAAKIDPVLGEKVGEAEQQKEDQRKEVMSASRELLNELKSFSDAALEQLARLDEIQTTMKKVSSAREHMLQEREDFSMHAKQMEEALIEAESLLQN</sequence>
<reference evidence="3" key="1">
    <citation type="submission" date="2020-06" db="EMBL/GenBank/DDBJ databases">
        <authorList>
            <consortium name="Wellcome Sanger Institute Data Sharing"/>
        </authorList>
    </citation>
    <scope>NUCLEOTIDE SEQUENCE [LARGE SCALE GENOMIC DNA]</scope>
</reference>
<dbReference type="PANTHER" id="PTHR31940">
    <property type="entry name" value="SMALL KINETOCHORE-ASSOCIATED PROTEIN"/>
    <property type="match status" value="1"/>
</dbReference>
<evidence type="ECO:0000313" key="4">
    <source>
        <dbReference type="Proteomes" id="UP000694680"/>
    </source>
</evidence>
<dbReference type="OrthoDB" id="9940269at2759"/>
<organism evidence="3 4">
    <name type="scientific">Gouania willdenowi</name>
    <name type="common">Blunt-snouted clingfish</name>
    <name type="synonym">Lepadogaster willdenowi</name>
    <dbReference type="NCBI Taxonomy" id="441366"/>
    <lineage>
        <taxon>Eukaryota</taxon>
        <taxon>Metazoa</taxon>
        <taxon>Chordata</taxon>
        <taxon>Craniata</taxon>
        <taxon>Vertebrata</taxon>
        <taxon>Euteleostomi</taxon>
        <taxon>Actinopterygii</taxon>
        <taxon>Neopterygii</taxon>
        <taxon>Teleostei</taxon>
        <taxon>Neoteleostei</taxon>
        <taxon>Acanthomorphata</taxon>
        <taxon>Ovalentaria</taxon>
        <taxon>Blenniimorphae</taxon>
        <taxon>Blenniiformes</taxon>
        <taxon>Gobiesocoidei</taxon>
        <taxon>Gobiesocidae</taxon>
        <taxon>Gobiesocinae</taxon>
        <taxon>Gouania</taxon>
    </lineage>
</organism>
<dbReference type="GO" id="GO:0035371">
    <property type="term" value="C:microtubule plus-end"/>
    <property type="evidence" value="ECO:0007669"/>
    <property type="project" value="TreeGrafter"/>
</dbReference>
<dbReference type="GO" id="GO:0007051">
    <property type="term" value="P:spindle organization"/>
    <property type="evidence" value="ECO:0007669"/>
    <property type="project" value="InterPro"/>
</dbReference>
<dbReference type="InterPro" id="IPR033373">
    <property type="entry name" value="SKAP"/>
</dbReference>
<accession>A0A8C5H5Q4</accession>
<name>A0A8C5H5Q4_GOUWI</name>
<dbReference type="PANTHER" id="PTHR31940:SF2">
    <property type="entry name" value="SMALL KINETOCHORE-ASSOCIATED PROTEIN"/>
    <property type="match status" value="1"/>
</dbReference>
<dbReference type="AlphaFoldDB" id="A0A8C5H5Q4"/>
<keyword evidence="4" id="KW-1185">Reference proteome</keyword>
<feature type="compositionally biased region" description="Basic and acidic residues" evidence="2">
    <location>
        <begin position="13"/>
        <end position="26"/>
    </location>
</feature>
<feature type="coiled-coil region" evidence="1">
    <location>
        <begin position="57"/>
        <end position="146"/>
    </location>
</feature>
<reference evidence="3" key="2">
    <citation type="submission" date="2025-08" db="UniProtKB">
        <authorList>
            <consortium name="Ensembl"/>
        </authorList>
    </citation>
    <scope>IDENTIFICATION</scope>
</reference>
<evidence type="ECO:0000256" key="1">
    <source>
        <dbReference type="SAM" id="Coils"/>
    </source>
</evidence>
<feature type="region of interest" description="Disordered" evidence="2">
    <location>
        <begin position="1"/>
        <end position="42"/>
    </location>
</feature>
<dbReference type="GO" id="GO:0034451">
    <property type="term" value="C:centriolar satellite"/>
    <property type="evidence" value="ECO:0007669"/>
    <property type="project" value="TreeGrafter"/>
</dbReference>
<dbReference type="GO" id="GO:0051988">
    <property type="term" value="P:regulation of attachment of spindle microtubules to kinetochore"/>
    <property type="evidence" value="ECO:0007669"/>
    <property type="project" value="InterPro"/>
</dbReference>
<dbReference type="Ensembl" id="ENSGWIT00000043147.1">
    <property type="protein sequence ID" value="ENSGWIP00000039690.1"/>
    <property type="gene ID" value="ENSGWIG00000020135.1"/>
</dbReference>